<dbReference type="PANTHER" id="PTHR40375">
    <property type="entry name" value="SPORULATION-SPECIFIC PROTEIN 22"/>
    <property type="match status" value="1"/>
</dbReference>
<dbReference type="GO" id="GO:0051321">
    <property type="term" value="P:meiotic cell cycle"/>
    <property type="evidence" value="ECO:0007669"/>
    <property type="project" value="UniProtKB-KW"/>
</dbReference>
<dbReference type="HOGENOM" id="CLU_308367_0_0_1"/>
<dbReference type="GO" id="GO:0090173">
    <property type="term" value="P:regulation of synaptonemal complex assembly"/>
    <property type="evidence" value="ECO:0007669"/>
    <property type="project" value="EnsemblFungi"/>
</dbReference>
<dbReference type="OMA" id="ILMRMIM"/>
<evidence type="ECO:0000256" key="1">
    <source>
        <dbReference type="ARBA" id="ARBA00023254"/>
    </source>
</evidence>
<keyword evidence="1" id="KW-0469">Meiosis</keyword>
<dbReference type="KEGG" id="vpo:Kpol_411p6"/>
<evidence type="ECO:0000313" key="4">
    <source>
        <dbReference type="Proteomes" id="UP000000267"/>
    </source>
</evidence>
<evidence type="ECO:0000256" key="2">
    <source>
        <dbReference type="ARBA" id="ARBA00031845"/>
    </source>
</evidence>
<protein>
    <recommendedName>
        <fullName evidence="2">Protein ZIP4 homolog</fullName>
    </recommendedName>
</protein>
<organism evidence="4">
    <name type="scientific">Vanderwaltozyma polyspora (strain ATCC 22028 / DSM 70294 / BCRC 21397 / CBS 2163 / NBRC 10782 / NRRL Y-8283 / UCD 57-17)</name>
    <name type="common">Kluyveromyces polysporus</name>
    <dbReference type="NCBI Taxonomy" id="436907"/>
    <lineage>
        <taxon>Eukaryota</taxon>
        <taxon>Fungi</taxon>
        <taxon>Dikarya</taxon>
        <taxon>Ascomycota</taxon>
        <taxon>Saccharomycotina</taxon>
        <taxon>Saccharomycetes</taxon>
        <taxon>Saccharomycetales</taxon>
        <taxon>Saccharomycetaceae</taxon>
        <taxon>Vanderwaltozyma</taxon>
    </lineage>
</organism>
<dbReference type="GO" id="GO:0033235">
    <property type="term" value="P:positive regulation of protein sumoylation"/>
    <property type="evidence" value="ECO:0007669"/>
    <property type="project" value="EnsemblFungi"/>
</dbReference>
<dbReference type="SUPFAM" id="SSF48452">
    <property type="entry name" value="TPR-like"/>
    <property type="match status" value="1"/>
</dbReference>
<dbReference type="OrthoDB" id="65716at2759"/>
<dbReference type="AlphaFoldDB" id="A7TRN9"/>
<dbReference type="PANTHER" id="PTHR40375:SF2">
    <property type="entry name" value="SPORULATION-SPECIFIC PROTEIN 22"/>
    <property type="match status" value="1"/>
</dbReference>
<dbReference type="GeneID" id="5543106"/>
<proteinExistence type="predicted"/>
<dbReference type="Pfam" id="PF08631">
    <property type="entry name" value="SPO22"/>
    <property type="match status" value="1"/>
</dbReference>
<dbReference type="eggNOG" id="KOG4814">
    <property type="taxonomic scope" value="Eukaryota"/>
</dbReference>
<accession>A7TRN9</accession>
<sequence length="970" mass="111403">MSEIISTFDSSLLEFCDATVWIAQKLNGTSSNVVLDIETKLNALYPLAEKYDRSFRSSKVLISDDLTLKLESNSSTLWNHIAVIIRTEKDINRKIILVRSQLFATLLLSIHEALNPSDERKLRSFKCYIIILKVIVDLKGSHKAFIQRIQEHADKLLGILEEKFDNFDQEAAIQFRKLKLEYFVLCLQITLKDGDLKMAKMYDARAEIEKNIDILNSPLLLEICRIVYNSTLELQVQSKDGNDPTDIKNSSDLLKNILRYLDLDIEGLQSHSNYMGIKFSVLTLLTKNLIVTLDSESFSNDCDKYIAILKSEFPKKVECYTLAIEYMKKQNNPNSINDLIQENIMQMIVSVNTSENLDLVLRCINSLSENSTKSGNICLDYLLFNKIDPQTDHNLLEKILITRFYTTTQSKSMTEREVIESLKEFNSQLERLITKDISISTVSAIITLIWNSGKNMEKTNNYQQAIDLYTIGLLDIFSKGYVDKAKLQRALINCYIKIDNYENAKYTYDLMSPQDKESPLSLLLILKVSIEEKNYDQSIKYLEAIQSAPYENSLETLILAVSQCKENTDLTVNALNLLFTKIENEHQSDAKVHAVTIPTLSLSRYTIQLIMKLSEDSGTDAFLYYFPTLINLLQKSYSYLERIKLSNKLGIGSEEKSPTDIISINEIEWFASTAYNISVKCISEELSVNPLNIIQLASDFLRLLPTEDISFPKRFHFLFWNFRTEILKLVIMSKESGLSSQGLENIQDKSNQIINEILLKKKDSHIQNLLDTEKIEKLDQCIVDIFSISYETILKTNDRNKIMAIVNATEKYDDKRLETYLITIPLSMSEFPKGILVDILETVIDRNISNFSLPDEQIILWVKNLLSFKQTLEQSINISILERLYARIKRNNSTWKEIHESSNQNIEMISTLCWNQGVTAIMKDQKMLGVSYCEKSFQFAKLVNESFLGQLKQLWISLSSSAEIDESLIE</sequence>
<reference evidence="3 4" key="1">
    <citation type="journal article" date="2007" name="Proc. Natl. Acad. Sci. U.S.A.">
        <title>Independent sorting-out of thousands of duplicated gene pairs in two yeast species descended from a whole-genome duplication.</title>
        <authorList>
            <person name="Scannell D.R."/>
            <person name="Frank A.C."/>
            <person name="Conant G.C."/>
            <person name="Byrne K.P."/>
            <person name="Woolfit M."/>
            <person name="Wolfe K.H."/>
        </authorList>
    </citation>
    <scope>NUCLEOTIDE SEQUENCE [LARGE SCALE GENOMIC DNA]</scope>
    <source>
        <strain evidence="4">ATCC 22028 / DSM 70294 / BCRC 21397 / CBS 2163 / NBRC 10782 / NRRL Y-8283 / UCD 57-17</strain>
    </source>
</reference>
<dbReference type="PhylomeDB" id="A7TRN9"/>
<dbReference type="RefSeq" id="XP_001642919.1">
    <property type="nucleotide sequence ID" value="XM_001642869.1"/>
</dbReference>
<keyword evidence="4" id="KW-1185">Reference proteome</keyword>
<dbReference type="InterPro" id="IPR013940">
    <property type="entry name" value="Spo22/ZIP4/TEX11"/>
</dbReference>
<dbReference type="EMBL" id="DS480484">
    <property type="protein sequence ID" value="EDO15061.1"/>
    <property type="molecule type" value="Genomic_DNA"/>
</dbReference>
<dbReference type="FunCoup" id="A7TRN9">
    <property type="interactions" value="50"/>
</dbReference>
<dbReference type="InterPro" id="IPR039057">
    <property type="entry name" value="Spo22/ZIP4"/>
</dbReference>
<dbReference type="InParanoid" id="A7TRN9"/>
<evidence type="ECO:0000313" key="3">
    <source>
        <dbReference type="EMBL" id="EDO15061.1"/>
    </source>
</evidence>
<dbReference type="STRING" id="436907.A7TRN9"/>
<dbReference type="InterPro" id="IPR011990">
    <property type="entry name" value="TPR-like_helical_dom_sf"/>
</dbReference>
<gene>
    <name evidence="3" type="ORF">Kpol_411p6</name>
</gene>
<dbReference type="Gene3D" id="1.25.40.10">
    <property type="entry name" value="Tetratricopeptide repeat domain"/>
    <property type="match status" value="1"/>
</dbReference>
<name>A7TRN9_VANPO</name>
<dbReference type="Proteomes" id="UP000000267">
    <property type="component" value="Unassembled WGS sequence"/>
</dbReference>